<dbReference type="RefSeq" id="WP_182633113.1">
    <property type="nucleotide sequence ID" value="NZ_JAALDM010000225.1"/>
</dbReference>
<evidence type="ECO:0000256" key="1">
    <source>
        <dbReference type="SAM" id="MobiDB-lite"/>
    </source>
</evidence>
<keyword evidence="2" id="KW-0472">Membrane</keyword>
<keyword evidence="2" id="KW-1133">Transmembrane helix</keyword>
<evidence type="ECO:0000313" key="5">
    <source>
        <dbReference type="Proteomes" id="UP001589700"/>
    </source>
</evidence>
<dbReference type="InterPro" id="IPR007168">
    <property type="entry name" value="Phageshock_PspC_N"/>
</dbReference>
<organism evidence="4 5">
    <name type="scientific">Dietzia aerolata</name>
    <dbReference type="NCBI Taxonomy" id="595984"/>
    <lineage>
        <taxon>Bacteria</taxon>
        <taxon>Bacillati</taxon>
        <taxon>Actinomycetota</taxon>
        <taxon>Actinomycetes</taxon>
        <taxon>Mycobacteriales</taxon>
        <taxon>Dietziaceae</taxon>
        <taxon>Dietzia</taxon>
    </lineage>
</organism>
<evidence type="ECO:0000256" key="2">
    <source>
        <dbReference type="SAM" id="Phobius"/>
    </source>
</evidence>
<gene>
    <name evidence="4" type="ORF">ACFFVD_03825</name>
</gene>
<feature type="transmembrane region" description="Helical" evidence="2">
    <location>
        <begin position="129"/>
        <end position="147"/>
    </location>
</feature>
<proteinExistence type="predicted"/>
<accession>A0ABV5JPP5</accession>
<reference evidence="4 5" key="1">
    <citation type="submission" date="2024-09" db="EMBL/GenBank/DDBJ databases">
        <authorList>
            <person name="Sun Q."/>
            <person name="Mori K."/>
        </authorList>
    </citation>
    <scope>NUCLEOTIDE SEQUENCE [LARGE SCALE GENOMIC DNA]</scope>
    <source>
        <strain evidence="4 5">CCM 7659</strain>
    </source>
</reference>
<evidence type="ECO:0000313" key="4">
    <source>
        <dbReference type="EMBL" id="MFB9258920.1"/>
    </source>
</evidence>
<keyword evidence="5" id="KW-1185">Reference proteome</keyword>
<dbReference type="Pfam" id="PF04024">
    <property type="entry name" value="PspC"/>
    <property type="match status" value="1"/>
</dbReference>
<evidence type="ECO:0000259" key="3">
    <source>
        <dbReference type="Pfam" id="PF04024"/>
    </source>
</evidence>
<feature type="region of interest" description="Disordered" evidence="1">
    <location>
        <begin position="1"/>
        <end position="21"/>
    </location>
</feature>
<sequence>MTGTNTTPVQMRLTGHSNPFSLTPAAHDELLRYLEQARDRLAGDPDGDESVRDLESAIGDTLTSIGEEAVSADRMRSMLGEMGPIAGEPSTPSPTESGPAAPRWCRVGDGKWIAGVCAGVAAATRASVTWVRIAIVAIMIVATVLLLPFGHYVVLVFLAAYVLAYLVAAVVLPPAVDIGRNAAITGAQTPR</sequence>
<comment type="caution">
    <text evidence="4">The sequence shown here is derived from an EMBL/GenBank/DDBJ whole genome shotgun (WGS) entry which is preliminary data.</text>
</comment>
<protein>
    <submittedName>
        <fullName evidence="4">PspC domain-containing protein</fullName>
    </submittedName>
</protein>
<dbReference type="EMBL" id="JBHMDY010000002">
    <property type="protein sequence ID" value="MFB9258920.1"/>
    <property type="molecule type" value="Genomic_DNA"/>
</dbReference>
<feature type="transmembrane region" description="Helical" evidence="2">
    <location>
        <begin position="153"/>
        <end position="172"/>
    </location>
</feature>
<dbReference type="Proteomes" id="UP001589700">
    <property type="component" value="Unassembled WGS sequence"/>
</dbReference>
<name>A0ABV5JPP5_9ACTN</name>
<keyword evidence="2" id="KW-0812">Transmembrane</keyword>
<feature type="domain" description="Phage shock protein PspC N-terminal" evidence="3">
    <location>
        <begin position="103"/>
        <end position="174"/>
    </location>
</feature>